<name>A0ABX8QRL4_9ACTN</name>
<evidence type="ECO:0000313" key="2">
    <source>
        <dbReference type="EMBL" id="QXJ21433.1"/>
    </source>
</evidence>
<organism evidence="2 3">
    <name type="scientific">Actinomadura graeca</name>
    <dbReference type="NCBI Taxonomy" id="2750812"/>
    <lineage>
        <taxon>Bacteria</taxon>
        <taxon>Bacillati</taxon>
        <taxon>Actinomycetota</taxon>
        <taxon>Actinomycetes</taxon>
        <taxon>Streptosporangiales</taxon>
        <taxon>Thermomonosporaceae</taxon>
        <taxon>Actinomadura</taxon>
    </lineage>
</organism>
<gene>
    <name evidence="2" type="ORF">AGRA3207_002286</name>
</gene>
<evidence type="ECO:0000313" key="3">
    <source>
        <dbReference type="Proteomes" id="UP001049518"/>
    </source>
</evidence>
<dbReference type="InterPro" id="IPR023213">
    <property type="entry name" value="CAT-like_dom_sf"/>
</dbReference>
<accession>A0ABX8QRL4</accession>
<dbReference type="PANTHER" id="PTHR45527">
    <property type="entry name" value="NONRIBOSOMAL PEPTIDE SYNTHETASE"/>
    <property type="match status" value="1"/>
</dbReference>
<feature type="domain" description="Condensation" evidence="1">
    <location>
        <begin position="31"/>
        <end position="441"/>
    </location>
</feature>
<dbReference type="InterPro" id="IPR001242">
    <property type="entry name" value="Condensation_dom"/>
</dbReference>
<dbReference type="SUPFAM" id="SSF52777">
    <property type="entry name" value="CoA-dependent acyltransferases"/>
    <property type="match status" value="2"/>
</dbReference>
<dbReference type="EMBL" id="CP059572">
    <property type="protein sequence ID" value="QXJ21433.1"/>
    <property type="molecule type" value="Genomic_DNA"/>
</dbReference>
<dbReference type="Gene3D" id="3.30.559.10">
    <property type="entry name" value="Chloramphenicol acetyltransferase-like domain"/>
    <property type="match status" value="1"/>
</dbReference>
<evidence type="ECO:0000259" key="1">
    <source>
        <dbReference type="Pfam" id="PF00668"/>
    </source>
</evidence>
<dbReference type="Pfam" id="PF00668">
    <property type="entry name" value="Condensation"/>
    <property type="match status" value="1"/>
</dbReference>
<dbReference type="Gene3D" id="3.30.559.30">
    <property type="entry name" value="Nonribosomal peptide synthetase, condensation domain"/>
    <property type="match status" value="1"/>
</dbReference>
<proteinExistence type="predicted"/>
<dbReference type="PANTHER" id="PTHR45527:SF1">
    <property type="entry name" value="FATTY ACID SYNTHASE"/>
    <property type="match status" value="1"/>
</dbReference>
<keyword evidence="3" id="KW-1185">Reference proteome</keyword>
<sequence length="445" mass="49033">MADERTVEDRAEKAPPISAVQYSVTGPTIITDATVTMDGPYHLDLLRTAAESVCRAHGAARTTVDLDEGRQAVHPYRDEAVGFEVHRAAPGTLMAMVDDLARRPIDPAALPVFRVVAVVESPRRLAVHLALPHAVADIASIGVVVRDFLNAYAALARGDVPALPEAPQFADHIAHRQAVCDDERTWREGGPGARAAAFWAKKLRGAAPPPFERPRRGGASGERMVFLRERIDPGTRRLLEEVCEQQRCSLFHATLAAFEETVAGLTGEADVTTMCIVHGRGGGAFEDTVGLLISDVVFRRTVGAPSRRAALSAVAADAWLTHMHQDIRISELPSRVEEVARLYRERHFRAMFLQFRPQRTGAGMRDAVEGVRLSFPPGQRAMRACVWPGSALCNVDLVADGLDVELMFDRLRWAETEMRELHGRFTRCLRAYAREPDAPVRPVRR</sequence>
<protein>
    <recommendedName>
        <fullName evidence="1">Condensation domain-containing protein</fullName>
    </recommendedName>
</protein>
<reference evidence="2" key="1">
    <citation type="submission" date="2020-07" db="EMBL/GenBank/DDBJ databases">
        <authorList>
            <person name="Tarantini F.S."/>
            <person name="Hong K.W."/>
            <person name="Chan K.G."/>
        </authorList>
    </citation>
    <scope>NUCLEOTIDE SEQUENCE</scope>
    <source>
        <strain evidence="2">32-07</strain>
    </source>
</reference>
<dbReference type="RefSeq" id="WP_231334584.1">
    <property type="nucleotide sequence ID" value="NZ_CP059572.1"/>
</dbReference>
<dbReference type="Proteomes" id="UP001049518">
    <property type="component" value="Chromosome"/>
</dbReference>